<evidence type="ECO:0000256" key="4">
    <source>
        <dbReference type="ARBA" id="ARBA00023136"/>
    </source>
</evidence>
<feature type="transmembrane region" description="Helical" evidence="5">
    <location>
        <begin position="201"/>
        <end position="222"/>
    </location>
</feature>
<dbReference type="Pfam" id="PF01988">
    <property type="entry name" value="VIT1"/>
    <property type="match status" value="1"/>
</dbReference>
<feature type="transmembrane region" description="Helical" evidence="5">
    <location>
        <begin position="166"/>
        <end position="189"/>
    </location>
</feature>
<proteinExistence type="predicted"/>
<evidence type="ECO:0000256" key="1">
    <source>
        <dbReference type="ARBA" id="ARBA00004127"/>
    </source>
</evidence>
<keyword evidence="3 5" id="KW-1133">Transmembrane helix</keyword>
<sequence length="289" mass="32052">MVNLDNDLKQKILRFQKVEITEYQVYKKLAAYSPEPNKTVLNKIAEDEKRHGQIWQNYTQTQLAPDGLKIFFYTALAKILGLTFALKIMENGEEKAQAGYQKVINAFPETQKIFEEEKHHEQELLNIIQEEKLDYIGSIVLGLNDALVELTGALAGLSLALQNTRLVAVAGTITGVAAAMSMAASEYLSKKAEEQKTPFKSAAYTGAFYIITVILLVIPFFVFNSYKIALPLTLVIAILIIAAFNFFSAVVKNTSFKSKFLEMAAISLGVATISFGISYLLKTFIGIEA</sequence>
<protein>
    <submittedName>
        <fullName evidence="6">Rubrerythrin family protein</fullName>
    </submittedName>
</protein>
<evidence type="ECO:0000256" key="5">
    <source>
        <dbReference type="SAM" id="Phobius"/>
    </source>
</evidence>
<keyword evidence="4 5" id="KW-0472">Membrane</keyword>
<dbReference type="STRING" id="1797535.A2744_02270"/>
<reference evidence="6 7" key="1">
    <citation type="journal article" date="2016" name="Nat. Commun.">
        <title>Thousands of microbial genomes shed light on interconnected biogeochemical processes in an aquifer system.</title>
        <authorList>
            <person name="Anantharaman K."/>
            <person name="Brown C.T."/>
            <person name="Hug L.A."/>
            <person name="Sharon I."/>
            <person name="Castelle C.J."/>
            <person name="Probst A.J."/>
            <person name="Thomas B.C."/>
            <person name="Singh A."/>
            <person name="Wilkins M.J."/>
            <person name="Karaoz U."/>
            <person name="Brodie E.L."/>
            <person name="Williams K.H."/>
            <person name="Hubbard S.S."/>
            <person name="Banfield J.F."/>
        </authorList>
    </citation>
    <scope>NUCLEOTIDE SEQUENCE [LARGE SCALE GENOMIC DNA]</scope>
</reference>
<name>A0A1G1XZU8_9BACT</name>
<dbReference type="EMBL" id="MHIE01000019">
    <property type="protein sequence ID" value="OGY45491.1"/>
    <property type="molecule type" value="Genomic_DNA"/>
</dbReference>
<dbReference type="GO" id="GO:0005384">
    <property type="term" value="F:manganese ion transmembrane transporter activity"/>
    <property type="evidence" value="ECO:0007669"/>
    <property type="project" value="InterPro"/>
</dbReference>
<accession>A0A1G1XZU8</accession>
<dbReference type="AlphaFoldDB" id="A0A1G1XZU8"/>
<dbReference type="CDD" id="cd01044">
    <property type="entry name" value="Ferritin_CCC1_N"/>
    <property type="match status" value="1"/>
</dbReference>
<comment type="caution">
    <text evidence="6">The sequence shown here is derived from an EMBL/GenBank/DDBJ whole genome shotgun (WGS) entry which is preliminary data.</text>
</comment>
<evidence type="ECO:0000313" key="6">
    <source>
        <dbReference type="EMBL" id="OGY45491.1"/>
    </source>
</evidence>
<dbReference type="GO" id="GO:0012505">
    <property type="term" value="C:endomembrane system"/>
    <property type="evidence" value="ECO:0007669"/>
    <property type="project" value="UniProtKB-SubCell"/>
</dbReference>
<dbReference type="InterPro" id="IPR009078">
    <property type="entry name" value="Ferritin-like_SF"/>
</dbReference>
<dbReference type="CDD" id="cd02431">
    <property type="entry name" value="Ferritin_CCC1_C"/>
    <property type="match status" value="1"/>
</dbReference>
<dbReference type="GO" id="GO:0030026">
    <property type="term" value="P:intracellular manganese ion homeostasis"/>
    <property type="evidence" value="ECO:0007669"/>
    <property type="project" value="InterPro"/>
</dbReference>
<evidence type="ECO:0000313" key="7">
    <source>
        <dbReference type="Proteomes" id="UP000178240"/>
    </source>
</evidence>
<comment type="subcellular location">
    <subcellularLocation>
        <location evidence="1">Endomembrane system</location>
        <topology evidence="1">Multi-pass membrane protein</topology>
    </subcellularLocation>
</comment>
<gene>
    <name evidence="6" type="ORF">A2744_02270</name>
</gene>
<keyword evidence="2 5" id="KW-0812">Transmembrane</keyword>
<feature type="transmembrane region" description="Helical" evidence="5">
    <location>
        <begin position="260"/>
        <end position="281"/>
    </location>
</feature>
<dbReference type="Proteomes" id="UP000178240">
    <property type="component" value="Unassembled WGS sequence"/>
</dbReference>
<dbReference type="InterPro" id="IPR039376">
    <property type="entry name" value="Ferritin_CCC1_N"/>
</dbReference>
<feature type="transmembrane region" description="Helical" evidence="5">
    <location>
        <begin position="228"/>
        <end position="248"/>
    </location>
</feature>
<evidence type="ECO:0000256" key="2">
    <source>
        <dbReference type="ARBA" id="ARBA00022692"/>
    </source>
</evidence>
<dbReference type="InterPro" id="IPR008217">
    <property type="entry name" value="Ccc1_fam"/>
</dbReference>
<organism evidence="6 7">
    <name type="scientific">Candidatus Buchananbacteria bacterium RIFCSPHIGHO2_01_FULL_44_11</name>
    <dbReference type="NCBI Taxonomy" id="1797535"/>
    <lineage>
        <taxon>Bacteria</taxon>
        <taxon>Candidatus Buchananiibacteriota</taxon>
    </lineage>
</organism>
<dbReference type="SUPFAM" id="SSF47240">
    <property type="entry name" value="Ferritin-like"/>
    <property type="match status" value="1"/>
</dbReference>
<dbReference type="PANTHER" id="PTHR31851">
    <property type="entry name" value="FE(2+)/MN(2+) TRANSPORTER PCL1"/>
    <property type="match status" value="1"/>
</dbReference>
<evidence type="ECO:0000256" key="3">
    <source>
        <dbReference type="ARBA" id="ARBA00022989"/>
    </source>
</evidence>